<sequence>MAANTDANTEANATQVSRPSNSPARTMQSGVWPDLPAALSEQAVLPEHADYWRLRSSYMRVGTPGVVLRPRHEDEVALAIGYAGTVRGELGTAVPFSVRSGGHGISGSSTNTDGIVLDLSHLRDIELLDVQAGTFRVGAGATWGDVAAVLTPHDLALSTGNFGDTGVGGLATAGGVGYLARSQGLTIDHVQRVKLATADGRVRWVDAHHEPDLFWAVRGGATQVGIALEFEITAPRLHSSSGDAAIIHQHIQYQVSDLPAFTEAWGDWIRAAPREAESFLMIQPAGNGRAVVEARNVWANDDTDAAIPTLQAAESLGRVLGNQAQICSYPAIIPTPRQQHTGQQRIQMRDVLVDRADAELGAALAASLTHSATLLTELRALGGAVSDVDALATAWAGRHQEVLAATWVHPRDIAAIDASFAPIQALGTGMYGAYSSDTRPSAAQLTWPGETGRKLRAVTEQADPDLLFDQGLHLRATPTQ</sequence>
<evidence type="ECO:0000256" key="6">
    <source>
        <dbReference type="SAM" id="MobiDB-lite"/>
    </source>
</evidence>
<evidence type="ECO:0000256" key="5">
    <source>
        <dbReference type="ARBA" id="ARBA00023002"/>
    </source>
</evidence>
<evidence type="ECO:0000256" key="1">
    <source>
        <dbReference type="ARBA" id="ARBA00001974"/>
    </source>
</evidence>
<dbReference type="InterPro" id="IPR016167">
    <property type="entry name" value="FAD-bd_PCMH_sub1"/>
</dbReference>
<dbReference type="InterPro" id="IPR016169">
    <property type="entry name" value="FAD-bd_PCMH_sub2"/>
</dbReference>
<comment type="similarity">
    <text evidence="2">Belongs to the oxygen-dependent FAD-linked oxidoreductase family.</text>
</comment>
<evidence type="ECO:0000313" key="8">
    <source>
        <dbReference type="EMBL" id="MBP1326595.1"/>
    </source>
</evidence>
<dbReference type="InterPro" id="IPR050416">
    <property type="entry name" value="FAD-linked_Oxidoreductase"/>
</dbReference>
<protein>
    <recommendedName>
        <fullName evidence="7">FAD-binding PCMH-type domain-containing protein</fullName>
    </recommendedName>
</protein>
<gene>
    <name evidence="8" type="ORF">JOF28_001827</name>
</gene>
<keyword evidence="9" id="KW-1185">Reference proteome</keyword>
<dbReference type="InterPro" id="IPR036318">
    <property type="entry name" value="FAD-bd_PCMH-like_sf"/>
</dbReference>
<feature type="region of interest" description="Disordered" evidence="6">
    <location>
        <begin position="1"/>
        <end position="29"/>
    </location>
</feature>
<feature type="compositionally biased region" description="Low complexity" evidence="6">
    <location>
        <begin position="1"/>
        <end position="14"/>
    </location>
</feature>
<dbReference type="Gene3D" id="3.40.462.20">
    <property type="match status" value="1"/>
</dbReference>
<comment type="cofactor">
    <cofactor evidence="1">
        <name>FAD</name>
        <dbReference type="ChEBI" id="CHEBI:57692"/>
    </cofactor>
</comment>
<dbReference type="Gene3D" id="3.30.43.10">
    <property type="entry name" value="Uridine Diphospho-n-acetylenolpyruvylglucosamine Reductase, domain 2"/>
    <property type="match status" value="1"/>
</dbReference>
<evidence type="ECO:0000256" key="4">
    <source>
        <dbReference type="ARBA" id="ARBA00022827"/>
    </source>
</evidence>
<dbReference type="InterPro" id="IPR016166">
    <property type="entry name" value="FAD-bd_PCMH"/>
</dbReference>
<dbReference type="GO" id="GO:0016491">
    <property type="term" value="F:oxidoreductase activity"/>
    <property type="evidence" value="ECO:0007669"/>
    <property type="project" value="UniProtKB-KW"/>
</dbReference>
<accession>A0A940T177</accession>
<dbReference type="InterPro" id="IPR006094">
    <property type="entry name" value="Oxid_FAD_bind_N"/>
</dbReference>
<proteinExistence type="inferred from homology"/>
<comment type="caution">
    <text evidence="8">The sequence shown here is derived from an EMBL/GenBank/DDBJ whole genome shotgun (WGS) entry which is preliminary data.</text>
</comment>
<dbReference type="EMBL" id="JAFIDA010000001">
    <property type="protein sequence ID" value="MBP1326595.1"/>
    <property type="molecule type" value="Genomic_DNA"/>
</dbReference>
<evidence type="ECO:0000313" key="9">
    <source>
        <dbReference type="Proteomes" id="UP000675163"/>
    </source>
</evidence>
<keyword evidence="3" id="KW-0285">Flavoprotein</keyword>
<organism evidence="8 9">
    <name type="scientific">Leucobacter exalbidus</name>
    <dbReference type="NCBI Taxonomy" id="662960"/>
    <lineage>
        <taxon>Bacteria</taxon>
        <taxon>Bacillati</taxon>
        <taxon>Actinomycetota</taxon>
        <taxon>Actinomycetes</taxon>
        <taxon>Micrococcales</taxon>
        <taxon>Microbacteriaceae</taxon>
        <taxon>Leucobacter</taxon>
    </lineage>
</organism>
<dbReference type="PANTHER" id="PTHR42973">
    <property type="entry name" value="BINDING OXIDOREDUCTASE, PUTATIVE (AFU_ORTHOLOGUE AFUA_1G17690)-RELATED"/>
    <property type="match status" value="1"/>
</dbReference>
<dbReference type="RefSeq" id="WP_209705475.1">
    <property type="nucleotide sequence ID" value="NZ_JAFIDA010000001.1"/>
</dbReference>
<dbReference type="Gene3D" id="3.30.465.10">
    <property type="match status" value="1"/>
</dbReference>
<dbReference type="Pfam" id="PF01565">
    <property type="entry name" value="FAD_binding_4"/>
    <property type="match status" value="1"/>
</dbReference>
<evidence type="ECO:0000256" key="2">
    <source>
        <dbReference type="ARBA" id="ARBA00005466"/>
    </source>
</evidence>
<dbReference type="SUPFAM" id="SSF56176">
    <property type="entry name" value="FAD-binding/transporter-associated domain-like"/>
    <property type="match status" value="1"/>
</dbReference>
<feature type="compositionally biased region" description="Polar residues" evidence="6">
    <location>
        <begin position="15"/>
        <end position="29"/>
    </location>
</feature>
<dbReference type="GO" id="GO:0071949">
    <property type="term" value="F:FAD binding"/>
    <property type="evidence" value="ECO:0007669"/>
    <property type="project" value="InterPro"/>
</dbReference>
<name>A0A940T177_9MICO</name>
<dbReference type="PANTHER" id="PTHR42973:SF39">
    <property type="entry name" value="FAD-BINDING PCMH-TYPE DOMAIN-CONTAINING PROTEIN"/>
    <property type="match status" value="1"/>
</dbReference>
<dbReference type="Proteomes" id="UP000675163">
    <property type="component" value="Unassembled WGS sequence"/>
</dbReference>
<evidence type="ECO:0000259" key="7">
    <source>
        <dbReference type="PROSITE" id="PS51387"/>
    </source>
</evidence>
<keyword evidence="5" id="KW-0560">Oxidoreductase</keyword>
<feature type="domain" description="FAD-binding PCMH-type" evidence="7">
    <location>
        <begin position="59"/>
        <end position="237"/>
    </location>
</feature>
<dbReference type="AlphaFoldDB" id="A0A940T177"/>
<keyword evidence="4" id="KW-0274">FAD</keyword>
<dbReference type="PROSITE" id="PS51387">
    <property type="entry name" value="FAD_PCMH"/>
    <property type="match status" value="1"/>
</dbReference>
<reference evidence="8" key="1">
    <citation type="submission" date="2021-02" db="EMBL/GenBank/DDBJ databases">
        <title>Sequencing the genomes of 1000 actinobacteria strains.</title>
        <authorList>
            <person name="Klenk H.-P."/>
        </authorList>
    </citation>
    <scope>NUCLEOTIDE SEQUENCE</scope>
    <source>
        <strain evidence="8">DSM 22850</strain>
    </source>
</reference>
<evidence type="ECO:0000256" key="3">
    <source>
        <dbReference type="ARBA" id="ARBA00022630"/>
    </source>
</evidence>